<reference evidence="8" key="1">
    <citation type="submission" date="2019-08" db="EMBL/GenBank/DDBJ databases">
        <title>The improved chromosome-level genome for the pearl oyster Pinctada fucata martensii using PacBio sequencing and Hi-C.</title>
        <authorList>
            <person name="Zheng Z."/>
        </authorList>
    </citation>
    <scope>NUCLEOTIDE SEQUENCE</scope>
    <source>
        <strain evidence="8">ZZ-2019</strain>
        <tissue evidence="8">Adductor muscle</tissue>
    </source>
</reference>
<dbReference type="SMART" id="SM00042">
    <property type="entry name" value="CUB"/>
    <property type="match status" value="1"/>
</dbReference>
<feature type="region of interest" description="Disordered" evidence="4">
    <location>
        <begin position="202"/>
        <end position="299"/>
    </location>
</feature>
<dbReference type="InterPro" id="IPR035914">
    <property type="entry name" value="Sperma_CUB_dom_sf"/>
</dbReference>
<dbReference type="PANTHER" id="PTHR24251">
    <property type="entry name" value="OVOCHYMASE-RELATED"/>
    <property type="match status" value="1"/>
</dbReference>
<dbReference type="EMBL" id="VSWD01000006">
    <property type="protein sequence ID" value="KAK3100235.1"/>
    <property type="molecule type" value="Genomic_DNA"/>
</dbReference>
<comment type="caution">
    <text evidence="8">The sequence shown here is derived from an EMBL/GenBank/DDBJ whole genome shotgun (WGS) entry which is preliminary data.</text>
</comment>
<evidence type="ECO:0000256" key="6">
    <source>
        <dbReference type="SAM" id="SignalP"/>
    </source>
</evidence>
<keyword evidence="6" id="KW-0732">Signal</keyword>
<evidence type="ECO:0000256" key="1">
    <source>
        <dbReference type="ARBA" id="ARBA00022737"/>
    </source>
</evidence>
<keyword evidence="5" id="KW-1133">Transmembrane helix</keyword>
<evidence type="ECO:0000313" key="8">
    <source>
        <dbReference type="EMBL" id="KAK3100235.1"/>
    </source>
</evidence>
<feature type="chain" id="PRO_5041710743" description="CUB domain-containing protein" evidence="6">
    <location>
        <begin position="28"/>
        <end position="299"/>
    </location>
</feature>
<organism evidence="8 9">
    <name type="scientific">Pinctada imbricata</name>
    <name type="common">Atlantic pearl-oyster</name>
    <name type="synonym">Pinctada martensii</name>
    <dbReference type="NCBI Taxonomy" id="66713"/>
    <lineage>
        <taxon>Eukaryota</taxon>
        <taxon>Metazoa</taxon>
        <taxon>Spiralia</taxon>
        <taxon>Lophotrochozoa</taxon>
        <taxon>Mollusca</taxon>
        <taxon>Bivalvia</taxon>
        <taxon>Autobranchia</taxon>
        <taxon>Pteriomorphia</taxon>
        <taxon>Pterioida</taxon>
        <taxon>Pterioidea</taxon>
        <taxon>Pteriidae</taxon>
        <taxon>Pinctada</taxon>
    </lineage>
</organism>
<evidence type="ECO:0000256" key="5">
    <source>
        <dbReference type="SAM" id="Phobius"/>
    </source>
</evidence>
<dbReference type="PROSITE" id="PS01180">
    <property type="entry name" value="CUB"/>
    <property type="match status" value="1"/>
</dbReference>
<feature type="domain" description="CUB" evidence="7">
    <location>
        <begin position="25"/>
        <end position="148"/>
    </location>
</feature>
<name>A0AA89BZL2_PINIB</name>
<accession>A0AA89BZL2</accession>
<dbReference type="CDD" id="cd00041">
    <property type="entry name" value="CUB"/>
    <property type="match status" value="1"/>
</dbReference>
<comment type="caution">
    <text evidence="3">Lacks conserved residue(s) required for the propagation of feature annotation.</text>
</comment>
<keyword evidence="1" id="KW-0677">Repeat</keyword>
<evidence type="ECO:0000256" key="2">
    <source>
        <dbReference type="ARBA" id="ARBA00023157"/>
    </source>
</evidence>
<dbReference type="SUPFAM" id="SSF49854">
    <property type="entry name" value="Spermadhesin, CUB domain"/>
    <property type="match status" value="1"/>
</dbReference>
<keyword evidence="5" id="KW-0472">Membrane</keyword>
<feature type="transmembrane region" description="Helical" evidence="5">
    <location>
        <begin position="163"/>
        <end position="187"/>
    </location>
</feature>
<dbReference type="Proteomes" id="UP001186944">
    <property type="component" value="Unassembled WGS sequence"/>
</dbReference>
<dbReference type="Gene3D" id="2.60.120.290">
    <property type="entry name" value="Spermadhesin, CUB domain"/>
    <property type="match status" value="1"/>
</dbReference>
<feature type="compositionally biased region" description="Basic and acidic residues" evidence="4">
    <location>
        <begin position="283"/>
        <end position="299"/>
    </location>
</feature>
<dbReference type="InterPro" id="IPR000859">
    <property type="entry name" value="CUB_dom"/>
</dbReference>
<keyword evidence="9" id="KW-1185">Reference proteome</keyword>
<proteinExistence type="predicted"/>
<feature type="compositionally biased region" description="Pro residues" evidence="4">
    <location>
        <begin position="228"/>
        <end position="242"/>
    </location>
</feature>
<evidence type="ECO:0000313" key="9">
    <source>
        <dbReference type="Proteomes" id="UP001186944"/>
    </source>
</evidence>
<dbReference type="AlphaFoldDB" id="A0AA89BZL2"/>
<feature type="signal peptide" evidence="6">
    <location>
        <begin position="1"/>
        <end position="27"/>
    </location>
</feature>
<evidence type="ECO:0000256" key="4">
    <source>
        <dbReference type="SAM" id="MobiDB-lite"/>
    </source>
</evidence>
<sequence>MMMERLNLKRYCLISVTVLIVISQTHGAFENVTYTATSSPAYFSSPGYPTAYSDNLTYEVTISAGETEIINLEMTDCEIEYASAKVPFCQVDKLIIYDGQFDNATILYQGCCLTAVSNLQSTDRYMFLRFTSDTTVTARGFRAKYFNNITVETQSEDISAANLAYIGVALAVVLCIGVVLVVLFLIYKVKAKGKGQQKICPEDEEHGKYMEDEEFKPGPSKVEKKRSPPSPPDSPIPKPSPWRPNSGMQLDDSKFGPKKPDLLIFDKTFPDGSTKANKLPPVTEKKVSTDVDGQVDGHL</sequence>
<gene>
    <name evidence="8" type="ORF">FSP39_016802</name>
</gene>
<evidence type="ECO:0000259" key="7">
    <source>
        <dbReference type="PROSITE" id="PS01180"/>
    </source>
</evidence>
<protein>
    <recommendedName>
        <fullName evidence="7">CUB domain-containing protein</fullName>
    </recommendedName>
</protein>
<dbReference type="PANTHER" id="PTHR24251:SF30">
    <property type="entry name" value="MEMBRANE FRIZZLED-RELATED PROTEIN"/>
    <property type="match status" value="1"/>
</dbReference>
<feature type="compositionally biased region" description="Basic and acidic residues" evidence="4">
    <location>
        <begin position="251"/>
        <end position="261"/>
    </location>
</feature>
<dbReference type="Pfam" id="PF00431">
    <property type="entry name" value="CUB"/>
    <property type="match status" value="1"/>
</dbReference>
<keyword evidence="2" id="KW-1015">Disulfide bond</keyword>
<keyword evidence="5" id="KW-0812">Transmembrane</keyword>
<evidence type="ECO:0000256" key="3">
    <source>
        <dbReference type="PROSITE-ProRule" id="PRU00059"/>
    </source>
</evidence>